<dbReference type="CDD" id="cd09272">
    <property type="entry name" value="RNase_HI_RT_Ty1"/>
    <property type="match status" value="1"/>
</dbReference>
<sequence length="188" mass="21181">MEEKFDDLKLYRSIVGKLLYVCHTIPEISFSVTKVAQFMQSPCVEHWVVVKRILHYLHGTSDYGLVMSSSTCGYVDAINVIDFGVSLTNIPKVWCDNTSTVAMAANPIQHAKTKHVDIDHHFVKEKVLSNQLQVNYVPVVAQIANILTKTLLAPLFTKLRNKLNVISIQEANKLLIMEGKETKEHGEC</sequence>
<keyword evidence="2" id="KW-1185">Reference proteome</keyword>
<protein>
    <recommendedName>
        <fullName evidence="3">Retrovirus-related Pol polyprotein from transposon TNT 1-94</fullName>
    </recommendedName>
</protein>
<name>A0ABR0NNA9_GOSAR</name>
<reference evidence="1 2" key="1">
    <citation type="submission" date="2023-03" db="EMBL/GenBank/DDBJ databases">
        <title>WGS of Gossypium arboreum.</title>
        <authorList>
            <person name="Yu D."/>
        </authorList>
    </citation>
    <scope>NUCLEOTIDE SEQUENCE [LARGE SCALE GENOMIC DNA]</scope>
    <source>
        <tissue evidence="1">Leaf</tissue>
    </source>
</reference>
<organism evidence="1 2">
    <name type="scientific">Gossypium arboreum</name>
    <name type="common">Tree cotton</name>
    <name type="synonym">Gossypium nanking</name>
    <dbReference type="NCBI Taxonomy" id="29729"/>
    <lineage>
        <taxon>Eukaryota</taxon>
        <taxon>Viridiplantae</taxon>
        <taxon>Streptophyta</taxon>
        <taxon>Embryophyta</taxon>
        <taxon>Tracheophyta</taxon>
        <taxon>Spermatophyta</taxon>
        <taxon>Magnoliopsida</taxon>
        <taxon>eudicotyledons</taxon>
        <taxon>Gunneridae</taxon>
        <taxon>Pentapetalae</taxon>
        <taxon>rosids</taxon>
        <taxon>malvids</taxon>
        <taxon>Malvales</taxon>
        <taxon>Malvaceae</taxon>
        <taxon>Malvoideae</taxon>
        <taxon>Gossypium</taxon>
    </lineage>
</organism>
<accession>A0ABR0NNA9</accession>
<gene>
    <name evidence="1" type="ORF">PVK06_030444</name>
</gene>
<dbReference type="EMBL" id="JARKNE010000009">
    <property type="protein sequence ID" value="KAK5802820.1"/>
    <property type="molecule type" value="Genomic_DNA"/>
</dbReference>
<proteinExistence type="predicted"/>
<dbReference type="PANTHER" id="PTHR11439">
    <property type="entry name" value="GAG-POL-RELATED RETROTRANSPOSON"/>
    <property type="match status" value="1"/>
</dbReference>
<comment type="caution">
    <text evidence="1">The sequence shown here is derived from an EMBL/GenBank/DDBJ whole genome shotgun (WGS) entry which is preliminary data.</text>
</comment>
<dbReference type="PANTHER" id="PTHR11439:SF467">
    <property type="entry name" value="INTEGRASE CATALYTIC DOMAIN-CONTAINING PROTEIN"/>
    <property type="match status" value="1"/>
</dbReference>
<evidence type="ECO:0000313" key="1">
    <source>
        <dbReference type="EMBL" id="KAK5802820.1"/>
    </source>
</evidence>
<evidence type="ECO:0008006" key="3">
    <source>
        <dbReference type="Google" id="ProtNLM"/>
    </source>
</evidence>
<dbReference type="Proteomes" id="UP001358586">
    <property type="component" value="Chromosome 9"/>
</dbReference>
<evidence type="ECO:0000313" key="2">
    <source>
        <dbReference type="Proteomes" id="UP001358586"/>
    </source>
</evidence>